<sequence length="52" mass="6400">MNYQIDLKNKHSRSQDFIKRQVFKQVITRRMVICQLKKMIDKKRVVEPVRPK</sequence>
<evidence type="ECO:0000313" key="2">
    <source>
        <dbReference type="Proteomes" id="UP000789759"/>
    </source>
</evidence>
<protein>
    <submittedName>
        <fullName evidence="1">5646_t:CDS:1</fullName>
    </submittedName>
</protein>
<evidence type="ECO:0000313" key="1">
    <source>
        <dbReference type="EMBL" id="CAG8476858.1"/>
    </source>
</evidence>
<dbReference type="AlphaFoldDB" id="A0A9N8Z6N0"/>
<gene>
    <name evidence="1" type="ORF">CPELLU_LOCUS1339</name>
</gene>
<comment type="caution">
    <text evidence="1">The sequence shown here is derived from an EMBL/GenBank/DDBJ whole genome shotgun (WGS) entry which is preliminary data.</text>
</comment>
<dbReference type="Proteomes" id="UP000789759">
    <property type="component" value="Unassembled WGS sequence"/>
</dbReference>
<organism evidence="1 2">
    <name type="scientific">Cetraspora pellucida</name>
    <dbReference type="NCBI Taxonomy" id="1433469"/>
    <lineage>
        <taxon>Eukaryota</taxon>
        <taxon>Fungi</taxon>
        <taxon>Fungi incertae sedis</taxon>
        <taxon>Mucoromycota</taxon>
        <taxon>Glomeromycotina</taxon>
        <taxon>Glomeromycetes</taxon>
        <taxon>Diversisporales</taxon>
        <taxon>Gigasporaceae</taxon>
        <taxon>Cetraspora</taxon>
    </lineage>
</organism>
<keyword evidence="2" id="KW-1185">Reference proteome</keyword>
<dbReference type="EMBL" id="CAJVQA010000477">
    <property type="protein sequence ID" value="CAG8476858.1"/>
    <property type="molecule type" value="Genomic_DNA"/>
</dbReference>
<proteinExistence type="predicted"/>
<accession>A0A9N8Z6N0</accession>
<reference evidence="1" key="1">
    <citation type="submission" date="2021-06" db="EMBL/GenBank/DDBJ databases">
        <authorList>
            <person name="Kallberg Y."/>
            <person name="Tangrot J."/>
            <person name="Rosling A."/>
        </authorList>
    </citation>
    <scope>NUCLEOTIDE SEQUENCE</scope>
    <source>
        <strain evidence="1">FL966</strain>
    </source>
</reference>
<name>A0A9N8Z6N0_9GLOM</name>